<keyword evidence="2" id="KW-1185">Reference proteome</keyword>
<dbReference type="RefSeq" id="WP_380082971.1">
    <property type="nucleotide sequence ID" value="NZ_JBHSWD010000001.1"/>
</dbReference>
<dbReference type="EMBL" id="JBHSWD010000001">
    <property type="protein sequence ID" value="MFC6591956.1"/>
    <property type="molecule type" value="Genomic_DNA"/>
</dbReference>
<protein>
    <submittedName>
        <fullName evidence="1">Uncharacterized protein</fullName>
    </submittedName>
</protein>
<name>A0ABW1YCA3_9DEIO</name>
<organism evidence="1 2">
    <name type="scientific">Deinococcus lacus</name>
    <dbReference type="NCBI Taxonomy" id="392561"/>
    <lineage>
        <taxon>Bacteria</taxon>
        <taxon>Thermotogati</taxon>
        <taxon>Deinococcota</taxon>
        <taxon>Deinococci</taxon>
        <taxon>Deinococcales</taxon>
        <taxon>Deinococcaceae</taxon>
        <taxon>Deinococcus</taxon>
    </lineage>
</organism>
<gene>
    <name evidence="1" type="ORF">ACFP81_08025</name>
</gene>
<accession>A0ABW1YCA3</accession>
<evidence type="ECO:0000313" key="1">
    <source>
        <dbReference type="EMBL" id="MFC6591956.1"/>
    </source>
</evidence>
<comment type="caution">
    <text evidence="1">The sequence shown here is derived from an EMBL/GenBank/DDBJ whole genome shotgun (WGS) entry which is preliminary data.</text>
</comment>
<reference evidence="2" key="1">
    <citation type="journal article" date="2019" name="Int. J. Syst. Evol. Microbiol.">
        <title>The Global Catalogue of Microorganisms (GCM) 10K type strain sequencing project: providing services to taxonomists for standard genome sequencing and annotation.</title>
        <authorList>
            <consortium name="The Broad Institute Genomics Platform"/>
            <consortium name="The Broad Institute Genome Sequencing Center for Infectious Disease"/>
            <person name="Wu L."/>
            <person name="Ma J."/>
        </authorList>
    </citation>
    <scope>NUCLEOTIDE SEQUENCE [LARGE SCALE GENOMIC DNA]</scope>
    <source>
        <strain evidence="2">CGMCC 1.15772</strain>
    </source>
</reference>
<sequence>MLPGRHLPQPEAYEAALSLAPVWVTPEAAAQANALAQARPAAPRWLRREVAVLRALC</sequence>
<evidence type="ECO:0000313" key="2">
    <source>
        <dbReference type="Proteomes" id="UP001596297"/>
    </source>
</evidence>
<proteinExistence type="predicted"/>
<dbReference type="Proteomes" id="UP001596297">
    <property type="component" value="Unassembled WGS sequence"/>
</dbReference>